<reference evidence="1" key="1">
    <citation type="submission" date="2021-02" db="EMBL/GenBank/DDBJ databases">
        <authorList>
            <person name="Nowell W R."/>
        </authorList>
    </citation>
    <scope>NUCLEOTIDE SEQUENCE</scope>
</reference>
<proteinExistence type="predicted"/>
<evidence type="ECO:0000313" key="2">
    <source>
        <dbReference type="EMBL" id="CAF4354649.1"/>
    </source>
</evidence>
<dbReference type="EMBL" id="CAJOBA010064832">
    <property type="protein sequence ID" value="CAF4354649.1"/>
    <property type="molecule type" value="Genomic_DNA"/>
</dbReference>
<gene>
    <name evidence="1" type="ORF">OVA965_LOCUS39882</name>
    <name evidence="2" type="ORF">TMI583_LOCUS41259</name>
</gene>
<feature type="non-terminal residue" evidence="1">
    <location>
        <position position="1"/>
    </location>
</feature>
<dbReference type="Proteomes" id="UP000677228">
    <property type="component" value="Unassembled WGS sequence"/>
</dbReference>
<sequence length="133" mass="15041">NTKSCESSLPTLSTLALNAIIESINTISSEEQIEESKEEIKDYKLPYQSTLLNHTEWKRSDRNDFKSLLQIAIATADTHFLSDGQLYRQMTGVAMGSPVASILANIFMCDLEHAVYSQLQSKSVKYYTSRRNQ</sequence>
<dbReference type="EMBL" id="CAJNOK010042183">
    <property type="protein sequence ID" value="CAF1562504.1"/>
    <property type="molecule type" value="Genomic_DNA"/>
</dbReference>
<evidence type="ECO:0008006" key="4">
    <source>
        <dbReference type="Google" id="ProtNLM"/>
    </source>
</evidence>
<name>A0A8S2FUA4_9BILA</name>
<dbReference type="Proteomes" id="UP000682733">
    <property type="component" value="Unassembled WGS sequence"/>
</dbReference>
<evidence type="ECO:0000313" key="1">
    <source>
        <dbReference type="EMBL" id="CAF1562504.1"/>
    </source>
</evidence>
<organism evidence="1 3">
    <name type="scientific">Didymodactylos carnosus</name>
    <dbReference type="NCBI Taxonomy" id="1234261"/>
    <lineage>
        <taxon>Eukaryota</taxon>
        <taxon>Metazoa</taxon>
        <taxon>Spiralia</taxon>
        <taxon>Gnathifera</taxon>
        <taxon>Rotifera</taxon>
        <taxon>Eurotatoria</taxon>
        <taxon>Bdelloidea</taxon>
        <taxon>Philodinida</taxon>
        <taxon>Philodinidae</taxon>
        <taxon>Didymodactylos</taxon>
    </lineage>
</organism>
<accession>A0A8S2FUA4</accession>
<comment type="caution">
    <text evidence="1">The sequence shown here is derived from an EMBL/GenBank/DDBJ whole genome shotgun (WGS) entry which is preliminary data.</text>
</comment>
<dbReference type="PANTHER" id="PTHR21301:SF10">
    <property type="entry name" value="REVERSE TRANSCRIPTASE DOMAIN-CONTAINING PROTEIN"/>
    <property type="match status" value="1"/>
</dbReference>
<protein>
    <recommendedName>
        <fullName evidence="4">Reverse transcriptase</fullName>
    </recommendedName>
</protein>
<evidence type="ECO:0000313" key="3">
    <source>
        <dbReference type="Proteomes" id="UP000677228"/>
    </source>
</evidence>
<dbReference type="PANTHER" id="PTHR21301">
    <property type="entry name" value="REVERSE TRANSCRIPTASE"/>
    <property type="match status" value="1"/>
</dbReference>
<dbReference type="AlphaFoldDB" id="A0A8S2FUA4"/>